<sequence>MQGDGLVQPLPGLVQRVDAVPNTHTIASTLNGHSFQLARREKKTFSTGCQCNRGGTRDDGETRFLLRLLLPWLTIVKRQKDRLLRNGSSSMASVET</sequence>
<dbReference type="AlphaFoldDB" id="A0A2M4ABZ5"/>
<accession>A0A2M4ABZ5</accession>
<organism evidence="1">
    <name type="scientific">Anopheles triannulatus</name>
    <dbReference type="NCBI Taxonomy" id="58253"/>
    <lineage>
        <taxon>Eukaryota</taxon>
        <taxon>Metazoa</taxon>
        <taxon>Ecdysozoa</taxon>
        <taxon>Arthropoda</taxon>
        <taxon>Hexapoda</taxon>
        <taxon>Insecta</taxon>
        <taxon>Pterygota</taxon>
        <taxon>Neoptera</taxon>
        <taxon>Endopterygota</taxon>
        <taxon>Diptera</taxon>
        <taxon>Nematocera</taxon>
        <taxon>Culicoidea</taxon>
        <taxon>Culicidae</taxon>
        <taxon>Anophelinae</taxon>
        <taxon>Anopheles</taxon>
    </lineage>
</organism>
<reference evidence="1" key="1">
    <citation type="submission" date="2018-01" db="EMBL/GenBank/DDBJ databases">
        <title>An insight into the sialome of Amazonian anophelines.</title>
        <authorList>
            <person name="Ribeiro J.M."/>
            <person name="Scarpassa V."/>
            <person name="Calvo E."/>
        </authorList>
    </citation>
    <scope>NUCLEOTIDE SEQUENCE</scope>
    <source>
        <tissue evidence="1">Salivary glands</tissue>
    </source>
</reference>
<dbReference type="EMBL" id="GGFK01004993">
    <property type="protein sequence ID" value="MBW38314.1"/>
    <property type="molecule type" value="Transcribed_RNA"/>
</dbReference>
<protein>
    <submittedName>
        <fullName evidence="1">Uncharacterized protein</fullName>
    </submittedName>
</protein>
<name>A0A2M4ABZ5_9DIPT</name>
<proteinExistence type="predicted"/>
<evidence type="ECO:0000313" key="1">
    <source>
        <dbReference type="EMBL" id="MBW38314.1"/>
    </source>
</evidence>